<feature type="chain" id="PRO_5008752386" description="ABC transporter substrate-binding protein" evidence="1">
    <location>
        <begin position="36"/>
        <end position="329"/>
    </location>
</feature>
<dbReference type="Pfam" id="PF04392">
    <property type="entry name" value="ABC_sub_bind"/>
    <property type="match status" value="1"/>
</dbReference>
<dbReference type="EMBL" id="AP014936">
    <property type="protein sequence ID" value="BAU50240.1"/>
    <property type="molecule type" value="Genomic_DNA"/>
</dbReference>
<gene>
    <name evidence="2" type="ORF">SVA_3706</name>
</gene>
<keyword evidence="3" id="KW-1185">Reference proteome</keyword>
<proteinExistence type="predicted"/>
<evidence type="ECO:0000256" key="1">
    <source>
        <dbReference type="SAM" id="SignalP"/>
    </source>
</evidence>
<dbReference type="AlphaFoldDB" id="A0A1C7AFS3"/>
<dbReference type="PANTHER" id="PTHR35271">
    <property type="entry name" value="ABC TRANSPORTER, SUBSTRATE-BINDING LIPOPROTEIN-RELATED"/>
    <property type="match status" value="1"/>
</dbReference>
<protein>
    <recommendedName>
        <fullName evidence="4">ABC transporter substrate-binding protein</fullName>
    </recommendedName>
</protein>
<evidence type="ECO:0000313" key="2">
    <source>
        <dbReference type="EMBL" id="BAU50240.1"/>
    </source>
</evidence>
<dbReference type="Proteomes" id="UP000218899">
    <property type="component" value="Chromosome"/>
</dbReference>
<dbReference type="InterPro" id="IPR007487">
    <property type="entry name" value="ABC_transpt-TYRBP-like"/>
</dbReference>
<evidence type="ECO:0008006" key="4">
    <source>
        <dbReference type="Google" id="ProtNLM"/>
    </source>
</evidence>
<dbReference type="Gene3D" id="3.40.50.2300">
    <property type="match status" value="1"/>
</dbReference>
<dbReference type="KEGG" id="sva:SVA_3706"/>
<keyword evidence="1" id="KW-0732">Signal</keyword>
<organism evidence="2 3">
    <name type="scientific">Sulfurifustis variabilis</name>
    <dbReference type="NCBI Taxonomy" id="1675686"/>
    <lineage>
        <taxon>Bacteria</taxon>
        <taxon>Pseudomonadati</taxon>
        <taxon>Pseudomonadota</taxon>
        <taxon>Gammaproteobacteria</taxon>
        <taxon>Acidiferrobacterales</taxon>
        <taxon>Acidiferrobacteraceae</taxon>
        <taxon>Sulfurifustis</taxon>
    </lineage>
</organism>
<accession>A0A1C7AFS3</accession>
<evidence type="ECO:0000313" key="3">
    <source>
        <dbReference type="Proteomes" id="UP000218899"/>
    </source>
</evidence>
<sequence>MLSRRSRACRETRFSAAALACLGLLLLPAAHPPLAGEPRSVMLVIDQKEAVYRHLIESVERELRANGNGAARLSVLDLSERNRGATDRAVPAADLYVAVGTQATAELAQLAGRGPLLSVLIPRLSFEKIFGNGEAVNGRPRSRSAIYLDQPFDRQLDLIRLVAPDSSRVGVALGPSTNGYVDDLSRAATARGLRLNAQVLSSDANLVRALDGLLSDSDAMLGIIDPLVFNRANAQKILLTAYRHRVPLIGASPAYVRAGALAAVYSTPEQIGRELGELVTQWAQAGGRDLPAPRYPRYFSVTVNHQVASSLGLSIESEERLTQRLGGRP</sequence>
<dbReference type="PANTHER" id="PTHR35271:SF1">
    <property type="entry name" value="ABC TRANSPORTER, SUBSTRATE-BINDING LIPOPROTEIN"/>
    <property type="match status" value="1"/>
</dbReference>
<feature type="signal peptide" evidence="1">
    <location>
        <begin position="1"/>
        <end position="35"/>
    </location>
</feature>
<reference evidence="2 3" key="1">
    <citation type="submission" date="2015-08" db="EMBL/GenBank/DDBJ databases">
        <title>Complete genome sequence of Sulfurifustis variabilis.</title>
        <authorList>
            <person name="Miura A."/>
            <person name="Kojima H."/>
            <person name="Fukui M."/>
        </authorList>
    </citation>
    <scope>NUCLEOTIDE SEQUENCE [LARGE SCALE GENOMIC DNA]</scope>
    <source>
        <strain evidence="3">skN76</strain>
    </source>
</reference>
<name>A0A1C7AFS3_9GAMM</name>